<protein>
    <submittedName>
        <fullName evidence="1 2">IcmQ</fullName>
    </submittedName>
</protein>
<dbReference type="Pfam" id="PF09475">
    <property type="entry name" value="Dot_icm_IcmQ"/>
    <property type="match status" value="1"/>
</dbReference>
<evidence type="ECO:0000313" key="3">
    <source>
        <dbReference type="Proteomes" id="UP000054997"/>
    </source>
</evidence>
<keyword evidence="3" id="KW-1185">Reference proteome</keyword>
<dbReference type="OrthoDB" id="5645338at2"/>
<dbReference type="Gene3D" id="3.20.170.50">
    <property type="entry name" value="Dot/Icm secretion system IcmQ, C-terminal domain"/>
    <property type="match status" value="1"/>
</dbReference>
<sequence>MKDKLTEQQSREILKALDEAIEEGPWDESNFLRVIGKNLQSIRDKLANYLNDANSDNAMHASNLANRVALRSGQQEIFIGLYSTDGSNLASWERIIANLPTQIIARPIYANEQDVKEIIRTKEKKVNEAYVSIYVSQNDILSLPADKMPLDKLGKPLMTLKDKAINIKNINRFVHQSGTYKYEGGRLTKKNPQENE</sequence>
<organism evidence="1">
    <name type="scientific">Legionella londiniensis</name>
    <dbReference type="NCBI Taxonomy" id="45068"/>
    <lineage>
        <taxon>Bacteria</taxon>
        <taxon>Pseudomonadati</taxon>
        <taxon>Pseudomonadota</taxon>
        <taxon>Gammaproteobacteria</taxon>
        <taxon>Legionellales</taxon>
        <taxon>Legionellaceae</taxon>
        <taxon>Legionella</taxon>
    </lineage>
</organism>
<dbReference type="Gene3D" id="1.20.5.420">
    <property type="entry name" value="Immunoglobulin FC, subunit C"/>
    <property type="match status" value="1"/>
</dbReference>
<dbReference type="STRING" id="45068.Llon_1167"/>
<dbReference type="EMBL" id="AY860660">
    <property type="protein sequence ID" value="AAX56243.1"/>
    <property type="molecule type" value="Genomic_DNA"/>
</dbReference>
<dbReference type="PATRIC" id="fig|45068.5.peg.1258"/>
<reference evidence="2 3" key="2">
    <citation type="submission" date="2015-11" db="EMBL/GenBank/DDBJ databases">
        <title>Genomic analysis of 38 Legionella species identifies large and diverse effector repertoires.</title>
        <authorList>
            <person name="Burstein D."/>
            <person name="Amaro F."/>
            <person name="Zusman T."/>
            <person name="Lifshitz Z."/>
            <person name="Cohen O."/>
            <person name="Gilbert J.A."/>
            <person name="Pupko T."/>
            <person name="Shuman H.A."/>
            <person name="Segal G."/>
        </authorList>
    </citation>
    <scope>NUCLEOTIDE SEQUENCE [LARGE SCALE GENOMIC DNA]</scope>
    <source>
        <strain evidence="2 3">ATCC 49505</strain>
    </source>
</reference>
<dbReference type="NCBIfam" id="TIGR02527">
    <property type="entry name" value="dot_icm_IcmQ"/>
    <property type="match status" value="1"/>
</dbReference>
<dbReference type="AlphaFoldDB" id="Q49J33"/>
<dbReference type="RefSeq" id="WP_058529175.1">
    <property type="nucleotide sequence ID" value="NZ_CAAAHZ010000015.1"/>
</dbReference>
<dbReference type="InterPro" id="IPR043089">
    <property type="entry name" value="Dot_Icm_IcmQ_C"/>
</dbReference>
<dbReference type="InterPro" id="IPR013365">
    <property type="entry name" value="Dot_Icm_IcmQ"/>
</dbReference>
<evidence type="ECO:0000313" key="2">
    <source>
        <dbReference type="EMBL" id="KTD21069.1"/>
    </source>
</evidence>
<reference evidence="1" key="1">
    <citation type="journal article" date="2005" name="Proc. Natl. Acad. Sci. U.S.A.">
        <title>Coevolution between nonhomologous but functionally similar proteins and their conserved partners in the Legionella pathogenesis system.</title>
        <authorList>
            <person name="Feldman M."/>
            <person name="Zusman T."/>
            <person name="Hagag S."/>
            <person name="Segal G."/>
        </authorList>
    </citation>
    <scope>NUCLEOTIDE SEQUENCE</scope>
</reference>
<evidence type="ECO:0000313" key="1">
    <source>
        <dbReference type="EMBL" id="AAX56243.1"/>
    </source>
</evidence>
<dbReference type="EMBL" id="LNYK01000016">
    <property type="protein sequence ID" value="KTD21069.1"/>
    <property type="molecule type" value="Genomic_DNA"/>
</dbReference>
<proteinExistence type="predicted"/>
<accession>Q49J33</accession>
<name>Q49J33_9GAMM</name>
<dbReference type="Proteomes" id="UP000054997">
    <property type="component" value="Unassembled WGS sequence"/>
</dbReference>
<gene>
    <name evidence="1" type="primary">icmQ</name>
    <name evidence="2" type="ORF">Llon_1167</name>
</gene>